<evidence type="ECO:0000256" key="2">
    <source>
        <dbReference type="ARBA" id="ARBA00022741"/>
    </source>
</evidence>
<proteinExistence type="inferred from homology"/>
<dbReference type="InterPro" id="IPR004482">
    <property type="entry name" value="Mg_chelat-rel"/>
</dbReference>
<reference evidence="5 6" key="1">
    <citation type="submission" date="2017-06" db="EMBL/GenBank/DDBJ databases">
        <authorList>
            <consortium name="Pathogen Informatics"/>
        </authorList>
    </citation>
    <scope>NUCLEOTIDE SEQUENCE [LARGE SCALE GENOMIC DNA]</scope>
    <source>
        <strain evidence="5 6">NCTC13161</strain>
    </source>
</reference>
<evidence type="ECO:0000256" key="1">
    <source>
        <dbReference type="ARBA" id="ARBA00006354"/>
    </source>
</evidence>
<protein>
    <submittedName>
        <fullName evidence="5">Competence protein ComM</fullName>
    </submittedName>
</protein>
<dbReference type="Pfam" id="PF01078">
    <property type="entry name" value="Mg_chelatase"/>
    <property type="match status" value="1"/>
</dbReference>
<dbReference type="InterPro" id="IPR027417">
    <property type="entry name" value="P-loop_NTPase"/>
</dbReference>
<evidence type="ECO:0000256" key="3">
    <source>
        <dbReference type="ARBA" id="ARBA00022840"/>
    </source>
</evidence>
<dbReference type="SMART" id="SM00382">
    <property type="entry name" value="AAA"/>
    <property type="match status" value="1"/>
</dbReference>
<feature type="domain" description="AAA+ ATPase" evidence="4">
    <location>
        <begin position="238"/>
        <end position="420"/>
    </location>
</feature>
<dbReference type="AlphaFoldDB" id="A0A239S7U4"/>
<sequence length="526" mass="55372">MSLAVVSSRAITGMSARPVTVEVHLANGLPGLSLVGLPDTEVKESRERVRSALQNSRFEFPARRITVNLAPADLPKASGCFDLPIALGILAASGQLPEAGLRTHEFAGELSLTGELRPIRGGLAMASAMASEPSTRALVLPAGSAQEAALVEEATVYGARALLDVCAHLAAPDVAIPLPRAVVQGSPNDRAADTAGGELDVARVSAPGATPPGSSIADMIDIKGQEHAKRALEVAAAGGHHLLLCGPPGTGKSMLATRLVGLLPSLCKSQAVEAATLASLSAQGFDMRHWGRRPFRAPHHTASAAALVGGGSTPRPGEISLAHRGVLFLDELPEFQRRVLEVLREPLELGHVTISRAGGHATFPAAFQLVAAMNPCPCGDLGHPSRNCRCTSDAVARYRNRLSGPLLDRIDLHVEVPALSAETFAAPATGERTEVVAMRVRHAQTRQLKRQGQLNCGLSNRALEAQCPLGPAAQEVLHRAVTQHHWSARTYHRVLRVARTVADLAECDAIDASHIAEAVQYREAPT</sequence>
<dbReference type="GeneID" id="88093169"/>
<keyword evidence="2" id="KW-0547">Nucleotide-binding</keyword>
<dbReference type="OrthoDB" id="9813147at2"/>
<keyword evidence="6" id="KW-1185">Reference proteome</keyword>
<dbReference type="SUPFAM" id="SSF52540">
    <property type="entry name" value="P-loop containing nucleoside triphosphate hydrolases"/>
    <property type="match status" value="1"/>
</dbReference>
<dbReference type="InterPro" id="IPR045006">
    <property type="entry name" value="CHLI-like"/>
</dbReference>
<evidence type="ECO:0000259" key="4">
    <source>
        <dbReference type="SMART" id="SM00382"/>
    </source>
</evidence>
<gene>
    <name evidence="5" type="primary">comM</name>
    <name evidence="5" type="ORF">SAMEA4530655_00474</name>
</gene>
<keyword evidence="3" id="KW-0067">ATP-binding</keyword>
<dbReference type="InterPro" id="IPR000523">
    <property type="entry name" value="Mg_chelatse_chII-like_cat_dom"/>
</dbReference>
<dbReference type="Pfam" id="PF13335">
    <property type="entry name" value="Mg_chelatase_C"/>
    <property type="match status" value="1"/>
</dbReference>
<comment type="similarity">
    <text evidence="1">Belongs to the Mg-chelatase subunits D/I family. ComM subfamily.</text>
</comment>
<dbReference type="InterPro" id="IPR025158">
    <property type="entry name" value="Mg_chelat-rel_C"/>
</dbReference>
<dbReference type="PANTHER" id="PTHR32039">
    <property type="entry name" value="MAGNESIUM-CHELATASE SUBUNIT CHLI"/>
    <property type="match status" value="1"/>
</dbReference>
<dbReference type="RefSeq" id="WP_039402102.1">
    <property type="nucleotide sequence ID" value="NZ_CABPRX010000001.1"/>
</dbReference>
<organism evidence="5 6">
    <name type="scientific">Pandoraea sputorum</name>
    <dbReference type="NCBI Taxonomy" id="93222"/>
    <lineage>
        <taxon>Bacteria</taxon>
        <taxon>Pseudomonadati</taxon>
        <taxon>Pseudomonadota</taxon>
        <taxon>Betaproteobacteria</taxon>
        <taxon>Burkholderiales</taxon>
        <taxon>Burkholderiaceae</taxon>
        <taxon>Pandoraea</taxon>
    </lineage>
</organism>
<dbReference type="EMBL" id="LT906435">
    <property type="protein sequence ID" value="SNU81491.1"/>
    <property type="molecule type" value="Genomic_DNA"/>
</dbReference>
<dbReference type="KEGG" id="pspu:NA29_06675"/>
<dbReference type="PRINTS" id="PR01657">
    <property type="entry name" value="MCMFAMILY"/>
</dbReference>
<dbReference type="InterPro" id="IPR014721">
    <property type="entry name" value="Ribsml_uS5_D2-typ_fold_subgr"/>
</dbReference>
<dbReference type="InterPro" id="IPR003593">
    <property type="entry name" value="AAA+_ATPase"/>
</dbReference>
<dbReference type="STRING" id="93222.NA29_06675"/>
<dbReference type="GO" id="GO:0005524">
    <property type="term" value="F:ATP binding"/>
    <property type="evidence" value="ECO:0007669"/>
    <property type="project" value="UniProtKB-KW"/>
</dbReference>
<evidence type="ECO:0000313" key="5">
    <source>
        <dbReference type="EMBL" id="SNU81491.1"/>
    </source>
</evidence>
<dbReference type="SUPFAM" id="SSF54211">
    <property type="entry name" value="Ribosomal protein S5 domain 2-like"/>
    <property type="match status" value="1"/>
</dbReference>
<dbReference type="Gene3D" id="3.40.50.300">
    <property type="entry name" value="P-loop containing nucleotide triphosphate hydrolases"/>
    <property type="match status" value="1"/>
</dbReference>
<dbReference type="Proteomes" id="UP000215126">
    <property type="component" value="Chromosome 1"/>
</dbReference>
<evidence type="ECO:0000313" key="6">
    <source>
        <dbReference type="Proteomes" id="UP000215126"/>
    </source>
</evidence>
<dbReference type="PANTHER" id="PTHR32039:SF7">
    <property type="entry name" value="COMPETENCE PROTEIN COMM"/>
    <property type="match status" value="1"/>
</dbReference>
<dbReference type="GO" id="GO:0003677">
    <property type="term" value="F:DNA binding"/>
    <property type="evidence" value="ECO:0007669"/>
    <property type="project" value="InterPro"/>
</dbReference>
<dbReference type="InterPro" id="IPR020568">
    <property type="entry name" value="Ribosomal_Su5_D2-typ_SF"/>
</dbReference>
<accession>A0A239S7U4</accession>
<dbReference type="NCBIfam" id="TIGR00368">
    <property type="entry name" value="YifB family Mg chelatase-like AAA ATPase"/>
    <property type="match status" value="1"/>
</dbReference>
<dbReference type="Pfam" id="PF13541">
    <property type="entry name" value="ChlI"/>
    <property type="match status" value="1"/>
</dbReference>
<dbReference type="InterPro" id="IPR001208">
    <property type="entry name" value="MCM_dom"/>
</dbReference>
<dbReference type="Gene3D" id="3.30.230.10">
    <property type="match status" value="1"/>
</dbReference>
<name>A0A239S7U4_9BURK</name>